<dbReference type="OrthoDB" id="9807778at2"/>
<keyword evidence="6 8" id="KW-1133">Transmembrane helix</keyword>
<evidence type="ECO:0000256" key="3">
    <source>
        <dbReference type="ARBA" id="ARBA00022679"/>
    </source>
</evidence>
<dbReference type="KEGG" id="svp:Pan189_29350"/>
<evidence type="ECO:0000256" key="7">
    <source>
        <dbReference type="ARBA" id="ARBA00023136"/>
    </source>
</evidence>
<evidence type="ECO:0000313" key="11">
    <source>
        <dbReference type="Proteomes" id="UP000317318"/>
    </source>
</evidence>
<evidence type="ECO:0000256" key="4">
    <source>
        <dbReference type="ARBA" id="ARBA00022692"/>
    </source>
</evidence>
<evidence type="ECO:0000256" key="2">
    <source>
        <dbReference type="ARBA" id="ARBA00022676"/>
    </source>
</evidence>
<keyword evidence="11" id="KW-1185">Reference proteome</keyword>
<evidence type="ECO:0000256" key="8">
    <source>
        <dbReference type="SAM" id="Phobius"/>
    </source>
</evidence>
<organism evidence="10 11">
    <name type="scientific">Stratiformator vulcanicus</name>
    <dbReference type="NCBI Taxonomy" id="2527980"/>
    <lineage>
        <taxon>Bacteria</taxon>
        <taxon>Pseudomonadati</taxon>
        <taxon>Planctomycetota</taxon>
        <taxon>Planctomycetia</taxon>
        <taxon>Planctomycetales</taxon>
        <taxon>Planctomycetaceae</taxon>
        <taxon>Stratiformator</taxon>
    </lineage>
</organism>
<reference evidence="10 11" key="1">
    <citation type="submission" date="2019-02" db="EMBL/GenBank/DDBJ databases">
        <title>Deep-cultivation of Planctomycetes and their phenomic and genomic characterization uncovers novel biology.</title>
        <authorList>
            <person name="Wiegand S."/>
            <person name="Jogler M."/>
            <person name="Boedeker C."/>
            <person name="Pinto D."/>
            <person name="Vollmers J."/>
            <person name="Rivas-Marin E."/>
            <person name="Kohn T."/>
            <person name="Peeters S.H."/>
            <person name="Heuer A."/>
            <person name="Rast P."/>
            <person name="Oberbeckmann S."/>
            <person name="Bunk B."/>
            <person name="Jeske O."/>
            <person name="Meyerdierks A."/>
            <person name="Storesund J.E."/>
            <person name="Kallscheuer N."/>
            <person name="Luecker S."/>
            <person name="Lage O.M."/>
            <person name="Pohl T."/>
            <person name="Merkel B.J."/>
            <person name="Hornburger P."/>
            <person name="Mueller R.-W."/>
            <person name="Bruemmer F."/>
            <person name="Labrenz M."/>
            <person name="Spormann A.M."/>
            <person name="Op den Camp H."/>
            <person name="Overmann J."/>
            <person name="Amann R."/>
            <person name="Jetten M.S.M."/>
            <person name="Mascher T."/>
            <person name="Medema M.H."/>
            <person name="Devos D.P."/>
            <person name="Kaster A.-K."/>
            <person name="Ovreas L."/>
            <person name="Rohde M."/>
            <person name="Galperin M.Y."/>
            <person name="Jogler C."/>
        </authorList>
    </citation>
    <scope>NUCLEOTIDE SEQUENCE [LARGE SCALE GENOMIC DNA]</scope>
    <source>
        <strain evidence="10 11">Pan189</strain>
    </source>
</reference>
<keyword evidence="4 8" id="KW-0812">Transmembrane</keyword>
<dbReference type="InterPro" id="IPR050256">
    <property type="entry name" value="Glycosyltransferase_2"/>
</dbReference>
<feature type="transmembrane region" description="Helical" evidence="8">
    <location>
        <begin position="278"/>
        <end position="304"/>
    </location>
</feature>
<evidence type="ECO:0000313" key="10">
    <source>
        <dbReference type="EMBL" id="QDT38541.1"/>
    </source>
</evidence>
<dbReference type="Proteomes" id="UP000317318">
    <property type="component" value="Chromosome"/>
</dbReference>
<evidence type="ECO:0000256" key="1">
    <source>
        <dbReference type="ARBA" id="ARBA00022475"/>
    </source>
</evidence>
<evidence type="ECO:0000256" key="5">
    <source>
        <dbReference type="ARBA" id="ARBA00022985"/>
    </source>
</evidence>
<evidence type="ECO:0000259" key="9">
    <source>
        <dbReference type="Pfam" id="PF00535"/>
    </source>
</evidence>
<accession>A0A517R3T9</accession>
<dbReference type="SUPFAM" id="SSF53448">
    <property type="entry name" value="Nucleotide-diphospho-sugar transferases"/>
    <property type="match status" value="1"/>
</dbReference>
<keyword evidence="1" id="KW-1003">Cell membrane</keyword>
<dbReference type="GO" id="GO:0005886">
    <property type="term" value="C:plasma membrane"/>
    <property type="evidence" value="ECO:0007669"/>
    <property type="project" value="TreeGrafter"/>
</dbReference>
<name>A0A517R3T9_9PLAN</name>
<evidence type="ECO:0000256" key="6">
    <source>
        <dbReference type="ARBA" id="ARBA00022989"/>
    </source>
</evidence>
<keyword evidence="2 10" id="KW-0328">Glycosyltransferase</keyword>
<keyword evidence="7 8" id="KW-0472">Membrane</keyword>
<dbReference type="AlphaFoldDB" id="A0A517R3T9"/>
<dbReference type="RefSeq" id="WP_145364641.1">
    <property type="nucleotide sequence ID" value="NZ_CP036268.1"/>
</dbReference>
<dbReference type="EC" id="2.4.2.53" evidence="10"/>
<dbReference type="EMBL" id="CP036268">
    <property type="protein sequence ID" value="QDT38541.1"/>
    <property type="molecule type" value="Genomic_DNA"/>
</dbReference>
<proteinExistence type="predicted"/>
<dbReference type="PANTHER" id="PTHR48090">
    <property type="entry name" value="UNDECAPRENYL-PHOSPHATE 4-DEOXY-4-FORMAMIDO-L-ARABINOSE TRANSFERASE-RELATED"/>
    <property type="match status" value="1"/>
</dbReference>
<sequence>MQDECPKLSIIVPVLNEADSLGELFTQVKSSCESAQITFELILIDDGSTDRSWAIIDELAGADDRVSGIRLRRNFGKAAALTAGMRATRGERILMMDADLQDDPAEIPKFMQKMDEGFDVVNGWKERRLDPWHKTYPSKVFNWLVGAMTGLKLHDHNCGLKLFTSEVASEIRIYGELHRFIAVLAHSRGFRVAELPVHHRPRVHGYSKYGVVRFLRGLLDLITVAFLISFRQRPQHLMGAIGLGFFGIGSAGLTYLAVEWVFMNVFGVWEPTPIGNRPLLMYSIVAVILGAQALSLGLLAELLVAYTTRDRDAYSVATTTERDDEDPHAIAI</sequence>
<dbReference type="Pfam" id="PF00535">
    <property type="entry name" value="Glycos_transf_2"/>
    <property type="match status" value="1"/>
</dbReference>
<dbReference type="GO" id="GO:0009103">
    <property type="term" value="P:lipopolysaccharide biosynthetic process"/>
    <property type="evidence" value="ECO:0007669"/>
    <property type="project" value="UniProtKB-KW"/>
</dbReference>
<feature type="transmembrane region" description="Helical" evidence="8">
    <location>
        <begin position="210"/>
        <end position="230"/>
    </location>
</feature>
<dbReference type="GO" id="GO:0099621">
    <property type="term" value="F:undecaprenyl-phosphate 4-deoxy-4-formamido-L-arabinose transferase activity"/>
    <property type="evidence" value="ECO:0007669"/>
    <property type="project" value="UniProtKB-EC"/>
</dbReference>
<dbReference type="PANTHER" id="PTHR48090:SF3">
    <property type="entry name" value="UNDECAPRENYL-PHOSPHATE 4-DEOXY-4-FORMAMIDO-L-ARABINOSE TRANSFERASE"/>
    <property type="match status" value="1"/>
</dbReference>
<keyword evidence="5" id="KW-0448">Lipopolysaccharide biosynthesis</keyword>
<gene>
    <name evidence="10" type="primary">arnC_2</name>
    <name evidence="10" type="ORF">Pan189_29350</name>
</gene>
<dbReference type="InterPro" id="IPR029044">
    <property type="entry name" value="Nucleotide-diphossugar_trans"/>
</dbReference>
<dbReference type="Gene3D" id="3.90.550.10">
    <property type="entry name" value="Spore Coat Polysaccharide Biosynthesis Protein SpsA, Chain A"/>
    <property type="match status" value="1"/>
</dbReference>
<feature type="domain" description="Glycosyltransferase 2-like" evidence="9">
    <location>
        <begin position="9"/>
        <end position="141"/>
    </location>
</feature>
<protein>
    <submittedName>
        <fullName evidence="10">Undecaprenyl-phosphate 4-deoxy-4-formamido-L-arabinose transferase</fullName>
        <ecNumber evidence="10">2.4.2.53</ecNumber>
    </submittedName>
</protein>
<keyword evidence="3 10" id="KW-0808">Transferase</keyword>
<feature type="transmembrane region" description="Helical" evidence="8">
    <location>
        <begin position="237"/>
        <end position="258"/>
    </location>
</feature>
<dbReference type="InterPro" id="IPR001173">
    <property type="entry name" value="Glyco_trans_2-like"/>
</dbReference>
<dbReference type="CDD" id="cd04187">
    <property type="entry name" value="DPM1_like_bac"/>
    <property type="match status" value="1"/>
</dbReference>